<dbReference type="Proteomes" id="UP001295684">
    <property type="component" value="Unassembled WGS sequence"/>
</dbReference>
<evidence type="ECO:0000256" key="1">
    <source>
        <dbReference type="ARBA" id="ARBA00008025"/>
    </source>
</evidence>
<evidence type="ECO:0000259" key="6">
    <source>
        <dbReference type="PROSITE" id="PS50859"/>
    </source>
</evidence>
<organism evidence="8 9">
    <name type="scientific">Euplotes crassus</name>
    <dbReference type="NCBI Taxonomy" id="5936"/>
    <lineage>
        <taxon>Eukaryota</taxon>
        <taxon>Sar</taxon>
        <taxon>Alveolata</taxon>
        <taxon>Ciliophora</taxon>
        <taxon>Intramacronucleata</taxon>
        <taxon>Spirotrichea</taxon>
        <taxon>Hypotrichia</taxon>
        <taxon>Euplotida</taxon>
        <taxon>Euplotidae</taxon>
        <taxon>Moneuplotes</taxon>
    </lineage>
</organism>
<dbReference type="CDD" id="cd15843">
    <property type="entry name" value="R-SNARE"/>
    <property type="match status" value="1"/>
</dbReference>
<feature type="domain" description="V-SNARE coiled-coil homology" evidence="7">
    <location>
        <begin position="126"/>
        <end position="190"/>
    </location>
</feature>
<dbReference type="SMART" id="SM01270">
    <property type="entry name" value="Longin"/>
    <property type="match status" value="1"/>
</dbReference>
<dbReference type="InterPro" id="IPR010908">
    <property type="entry name" value="Longin_dom"/>
</dbReference>
<evidence type="ECO:0000256" key="4">
    <source>
        <dbReference type="PROSITE-ProRule" id="PRU00290"/>
    </source>
</evidence>
<gene>
    <name evidence="8" type="ORF">ECRASSUSDP1_LOCUS22171</name>
</gene>
<dbReference type="PROSITE" id="PS50859">
    <property type="entry name" value="LONGIN"/>
    <property type="match status" value="1"/>
</dbReference>
<dbReference type="Gene3D" id="1.20.5.110">
    <property type="match status" value="1"/>
</dbReference>
<dbReference type="SUPFAM" id="SSF58038">
    <property type="entry name" value="SNARE fusion complex"/>
    <property type="match status" value="1"/>
</dbReference>
<evidence type="ECO:0000256" key="3">
    <source>
        <dbReference type="ARBA" id="ARBA00046280"/>
    </source>
</evidence>
<proteinExistence type="inferred from homology"/>
<accession>A0AAD1XY37</accession>
<dbReference type="FunFam" id="3.30.450.50:FF:000015">
    <property type="entry name" value="Synaptobrevin 2 isoform 1"/>
    <property type="match status" value="1"/>
</dbReference>
<evidence type="ECO:0000313" key="8">
    <source>
        <dbReference type="EMBL" id="CAI2380731.1"/>
    </source>
</evidence>
<dbReference type="Gene3D" id="3.30.450.50">
    <property type="entry name" value="Longin domain"/>
    <property type="match status" value="1"/>
</dbReference>
<dbReference type="AlphaFoldDB" id="A0AAD1XY37"/>
<comment type="subcellular location">
    <subcellularLocation>
        <location evidence="3">Endomembrane system</location>
        <topology evidence="3">Single-pass type IV membrane protein</topology>
    </subcellularLocation>
</comment>
<dbReference type="CDD" id="cd14824">
    <property type="entry name" value="Longin"/>
    <property type="match status" value="1"/>
</dbReference>
<feature type="transmembrane region" description="Helical" evidence="5">
    <location>
        <begin position="187"/>
        <end position="209"/>
    </location>
</feature>
<keyword evidence="2 5" id="KW-0472">Membrane</keyword>
<evidence type="ECO:0000256" key="2">
    <source>
        <dbReference type="ARBA" id="ARBA00023136"/>
    </source>
</evidence>
<keyword evidence="4" id="KW-0175">Coiled coil</keyword>
<dbReference type="InterPro" id="IPR042855">
    <property type="entry name" value="V_SNARE_CC"/>
</dbReference>
<dbReference type="InterPro" id="IPR011012">
    <property type="entry name" value="Longin-like_dom_sf"/>
</dbReference>
<evidence type="ECO:0000313" key="9">
    <source>
        <dbReference type="Proteomes" id="UP001295684"/>
    </source>
</evidence>
<name>A0AAD1XY37_EUPCR</name>
<dbReference type="SUPFAM" id="SSF64356">
    <property type="entry name" value="SNARE-like"/>
    <property type="match status" value="1"/>
</dbReference>
<dbReference type="PROSITE" id="PS50892">
    <property type="entry name" value="V_SNARE"/>
    <property type="match status" value="1"/>
</dbReference>
<keyword evidence="5" id="KW-0812">Transmembrane</keyword>
<feature type="domain" description="Longin" evidence="6">
    <location>
        <begin position="7"/>
        <end position="109"/>
    </location>
</feature>
<comment type="caution">
    <text evidence="8">The sequence shown here is derived from an EMBL/GenBank/DDBJ whole genome shotgun (WGS) entry which is preliminary data.</text>
</comment>
<reference evidence="8" key="1">
    <citation type="submission" date="2023-07" db="EMBL/GenBank/DDBJ databases">
        <authorList>
            <consortium name="AG Swart"/>
            <person name="Singh M."/>
            <person name="Singh A."/>
            <person name="Seah K."/>
            <person name="Emmerich C."/>
        </authorList>
    </citation>
    <scope>NUCLEOTIDE SEQUENCE</scope>
    <source>
        <strain evidence="8">DP1</strain>
    </source>
</reference>
<sequence length="217" mass="25476">MPIFYALIVREKKTVLCEFTDYAGNFQQITRQLFPHIEKNKKKSFQTNEYFFHCIDDEGISLMCMADEETQRNVAYAFLMDLKKAFYNKFSLLDIQNARSYELEFSDEIKKKMEFFNEKGIGFDTKSEEVLRDLQSVKDVMVQNMEKLLERDFKIDVALAKARDINQYSLTYKKRARRYNAFQKRRMIWITLIGIVVLAIIILAIVLIACGGFKCGG</sequence>
<dbReference type="InterPro" id="IPR051097">
    <property type="entry name" value="Synaptobrevin-like_transport"/>
</dbReference>
<dbReference type="PANTHER" id="PTHR21136:SF168">
    <property type="entry name" value="VESICLE-ASSOCIATED MEMBRANE PROTEIN 9"/>
    <property type="match status" value="1"/>
</dbReference>
<keyword evidence="9" id="KW-1185">Reference proteome</keyword>
<keyword evidence="5" id="KW-1133">Transmembrane helix</keyword>
<dbReference type="PANTHER" id="PTHR21136">
    <property type="entry name" value="SNARE PROTEINS"/>
    <property type="match status" value="1"/>
</dbReference>
<evidence type="ECO:0000259" key="7">
    <source>
        <dbReference type="PROSITE" id="PS50892"/>
    </source>
</evidence>
<evidence type="ECO:0000256" key="5">
    <source>
        <dbReference type="SAM" id="Phobius"/>
    </source>
</evidence>
<dbReference type="Pfam" id="PF00957">
    <property type="entry name" value="Synaptobrevin"/>
    <property type="match status" value="1"/>
</dbReference>
<dbReference type="Pfam" id="PF13774">
    <property type="entry name" value="Longin"/>
    <property type="match status" value="1"/>
</dbReference>
<dbReference type="GO" id="GO:0012505">
    <property type="term" value="C:endomembrane system"/>
    <property type="evidence" value="ECO:0007669"/>
    <property type="project" value="UniProtKB-SubCell"/>
</dbReference>
<dbReference type="EMBL" id="CAMPGE010022709">
    <property type="protein sequence ID" value="CAI2380731.1"/>
    <property type="molecule type" value="Genomic_DNA"/>
</dbReference>
<protein>
    <submittedName>
        <fullName evidence="8">Uncharacterized protein</fullName>
    </submittedName>
</protein>
<comment type="similarity">
    <text evidence="1">Belongs to the synaptobrevin family.</text>
</comment>